<dbReference type="GO" id="GO:0030488">
    <property type="term" value="P:tRNA methylation"/>
    <property type="evidence" value="ECO:0007669"/>
    <property type="project" value="TreeGrafter"/>
</dbReference>
<feature type="binding site" evidence="10">
    <location>
        <position position="296"/>
    </location>
    <ligand>
        <name>S-adenosyl-L-methionine</name>
        <dbReference type="ChEBI" id="CHEBI:59789"/>
    </ligand>
</feature>
<keyword evidence="8 10" id="KW-0694">RNA-binding</keyword>
<evidence type="ECO:0000256" key="5">
    <source>
        <dbReference type="ARBA" id="ARBA00022679"/>
    </source>
</evidence>
<dbReference type="InterPro" id="IPR001678">
    <property type="entry name" value="MeTrfase_RsmB-F_NOP2_dom"/>
</dbReference>
<keyword evidence="5 10" id="KW-0808">Transferase</keyword>
<dbReference type="InterPro" id="IPR023267">
    <property type="entry name" value="RCMT"/>
</dbReference>
<keyword evidence="7" id="KW-0819">tRNA processing</keyword>
<dbReference type="InterPro" id="IPR049560">
    <property type="entry name" value="MeTrfase_RsmB-F_NOP2_cat"/>
</dbReference>
<dbReference type="GO" id="GO:0000049">
    <property type="term" value="F:tRNA binding"/>
    <property type="evidence" value="ECO:0007669"/>
    <property type="project" value="UniProtKB-KW"/>
</dbReference>
<proteinExistence type="inferred from homology"/>
<dbReference type="SUPFAM" id="SSF53335">
    <property type="entry name" value="S-adenosyl-L-methionine-dependent methyltransferases"/>
    <property type="match status" value="1"/>
</dbReference>
<evidence type="ECO:0000256" key="8">
    <source>
        <dbReference type="ARBA" id="ARBA00022884"/>
    </source>
</evidence>
<dbReference type="OrthoDB" id="6093671at2759"/>
<keyword evidence="3" id="KW-0820">tRNA-binding</keyword>
<keyword evidence="14" id="KW-1185">Reference proteome</keyword>
<feature type="domain" description="SAM-dependent MTase RsmB/NOP-type" evidence="12">
    <location>
        <begin position="65"/>
        <end position="459"/>
    </location>
</feature>
<evidence type="ECO:0000256" key="10">
    <source>
        <dbReference type="PROSITE-ProRule" id="PRU01023"/>
    </source>
</evidence>
<feature type="compositionally biased region" description="Basic residues" evidence="11">
    <location>
        <begin position="1"/>
        <end position="13"/>
    </location>
</feature>
<dbReference type="AlphaFoldDB" id="A0A6A6FEL7"/>
<evidence type="ECO:0000256" key="7">
    <source>
        <dbReference type="ARBA" id="ARBA00022694"/>
    </source>
</evidence>
<evidence type="ECO:0000256" key="1">
    <source>
        <dbReference type="ARBA" id="ARBA00004123"/>
    </source>
</evidence>
<protein>
    <recommendedName>
        <fullName evidence="12">SAM-dependent MTase RsmB/NOP-type domain-containing protein</fullName>
    </recommendedName>
</protein>
<dbReference type="PROSITE" id="PS01153">
    <property type="entry name" value="NOL1_NOP2_SUN"/>
    <property type="match status" value="1"/>
</dbReference>
<dbReference type="InterPro" id="IPR029063">
    <property type="entry name" value="SAM-dependent_MTases_sf"/>
</dbReference>
<dbReference type="Proteomes" id="UP000799539">
    <property type="component" value="Unassembled WGS sequence"/>
</dbReference>
<feature type="region of interest" description="Disordered" evidence="11">
    <location>
        <begin position="728"/>
        <end position="769"/>
    </location>
</feature>
<evidence type="ECO:0000256" key="4">
    <source>
        <dbReference type="ARBA" id="ARBA00022603"/>
    </source>
</evidence>
<dbReference type="EMBL" id="ML992675">
    <property type="protein sequence ID" value="KAF2211835.1"/>
    <property type="molecule type" value="Genomic_DNA"/>
</dbReference>
<dbReference type="InterPro" id="IPR023270">
    <property type="entry name" value="RCMT_NCL1"/>
</dbReference>
<keyword evidence="4 10" id="KW-0489">Methyltransferase</keyword>
<evidence type="ECO:0000313" key="13">
    <source>
        <dbReference type="EMBL" id="KAF2211835.1"/>
    </source>
</evidence>
<sequence>MPRGKRGGGRGRGRGGGGRGGGGSRQNQFQDNRVSFEKVDKTNEKFERFYNSIPIVPEGPERDAFWSHLRKELPNSWRFTGSKGHALGVRDNLVNRFFPVLKGIKHEGRPVELPEPIAWYPNGLAYSMTTPKNVVRKYEPFKDFQRFLVSETGVGNISRQEEVSMIPPLLLDVQPHHAVLDLCAAPGSKSAQLVELLHAGEEDRVARALESVKSSGTGDASIGEDHGRSTGILVANDVNYQRAQMLVHQVKRLNSPNLIVTNHDATMFPSIALPSQTDGAGNKAGKWLKFDRILADVPCSGDGTCRKNPNIWKDWTPQNGLGLYITQVRILTRALQMLKVGGRVVYSTCSLNPVENEAVIASAIERCGGSAKIKLVDSSDRLPDLKRTPGLKDWSIMNRNGTIYESWAEAAGFEQEGSRIVPGMFPPEPEENIPLENCWRVYPHQQNTGGFFIAALEKLSEVRAKPEDESKSQNKNWTFAGVSAEIKDAVKEAPFEKTIPSDSVQQAKRRNNDANEEAFKYLDPEHPELVGIYDFYELHSAFPRDRFLVRNPAGDPVKGIYYTARMIKDILISNDNRGMKFVHAGVKMFMKQDAQGQDICRWRIQTEGLPIIEGWVGDSRVVRLRKRSTLRKLLVEMFPKVATDQKEDGTETGGWKELGEIGEAVNALGGGCCVLRVEATPNAGPDEFSEDLTLPLWRSRASVNLMLPKEDRRAMLLRIYNEDVELINHSDPKQNGGKDVKRETKPESKDKNASNGSIPAADVAEESKARMENEAVEQETIQGEPVDQASAVPATDRGVIALEHDMESARDHIEEKRLEVLEDEERKIAEAMPERAGDAQGDDYNKTV</sequence>
<dbReference type="InterPro" id="IPR057286">
    <property type="entry name" value="PUA_NSUN2"/>
</dbReference>
<dbReference type="PANTHER" id="PTHR22808:SF1">
    <property type="entry name" value="RNA CYTOSINE-C(5)-METHYLTRANSFERASE NSUN2-RELATED"/>
    <property type="match status" value="1"/>
</dbReference>
<dbReference type="PRINTS" id="PR02008">
    <property type="entry name" value="RCMTFAMILY"/>
</dbReference>
<keyword evidence="9" id="KW-0539">Nucleus</keyword>
<comment type="similarity">
    <text evidence="2 10">Belongs to the class I-like SAM-binding methyltransferase superfamily. RsmB/NOP family.</text>
</comment>
<dbReference type="GO" id="GO:0016428">
    <property type="term" value="F:tRNA (cytidine-5-)-methyltransferase activity"/>
    <property type="evidence" value="ECO:0007669"/>
    <property type="project" value="InterPro"/>
</dbReference>
<feature type="binding site" evidence="10">
    <location>
        <begin position="183"/>
        <end position="189"/>
    </location>
    <ligand>
        <name>S-adenosyl-L-methionine</name>
        <dbReference type="ChEBI" id="CHEBI:59789"/>
    </ligand>
</feature>
<dbReference type="GO" id="GO:0005737">
    <property type="term" value="C:cytoplasm"/>
    <property type="evidence" value="ECO:0007669"/>
    <property type="project" value="TreeGrafter"/>
</dbReference>
<evidence type="ECO:0000256" key="11">
    <source>
        <dbReference type="SAM" id="MobiDB-lite"/>
    </source>
</evidence>
<evidence type="ECO:0000313" key="14">
    <source>
        <dbReference type="Proteomes" id="UP000799539"/>
    </source>
</evidence>
<keyword evidence="6 10" id="KW-0949">S-adenosyl-L-methionine</keyword>
<dbReference type="Pfam" id="PF01189">
    <property type="entry name" value="Methyltr_RsmB-F"/>
    <property type="match status" value="1"/>
</dbReference>
<evidence type="ECO:0000256" key="3">
    <source>
        <dbReference type="ARBA" id="ARBA00022555"/>
    </source>
</evidence>
<evidence type="ECO:0000259" key="12">
    <source>
        <dbReference type="PROSITE" id="PS51686"/>
    </source>
</evidence>
<feature type="binding site" evidence="10">
    <location>
        <position position="264"/>
    </location>
    <ligand>
        <name>S-adenosyl-L-methionine</name>
        <dbReference type="ChEBI" id="CHEBI:59789"/>
    </ligand>
</feature>
<evidence type="ECO:0000256" key="2">
    <source>
        <dbReference type="ARBA" id="ARBA00007494"/>
    </source>
</evidence>
<feature type="active site" description="Nucleophile" evidence="10">
    <location>
        <position position="349"/>
    </location>
</feature>
<dbReference type="PROSITE" id="PS51686">
    <property type="entry name" value="SAM_MT_RSMB_NOP"/>
    <property type="match status" value="1"/>
</dbReference>
<accession>A0A6A6FEL7</accession>
<feature type="region of interest" description="Disordered" evidence="11">
    <location>
        <begin position="1"/>
        <end position="35"/>
    </location>
</feature>
<dbReference type="GO" id="GO:0005634">
    <property type="term" value="C:nucleus"/>
    <property type="evidence" value="ECO:0007669"/>
    <property type="project" value="UniProtKB-SubCell"/>
</dbReference>
<feature type="compositionally biased region" description="Basic and acidic residues" evidence="11">
    <location>
        <begin position="728"/>
        <end position="752"/>
    </location>
</feature>
<dbReference type="InterPro" id="IPR018314">
    <property type="entry name" value="RsmB/NOL1/NOP2-like_CS"/>
</dbReference>
<dbReference type="Pfam" id="PF25378">
    <property type="entry name" value="PUA_NSUN2"/>
    <property type="match status" value="1"/>
</dbReference>
<evidence type="ECO:0000256" key="9">
    <source>
        <dbReference type="ARBA" id="ARBA00023242"/>
    </source>
</evidence>
<comment type="subcellular location">
    <subcellularLocation>
        <location evidence="1">Nucleus</location>
    </subcellularLocation>
</comment>
<dbReference type="PANTHER" id="PTHR22808">
    <property type="entry name" value="NCL1 YEAST -RELATED NOL1/NOP2/FMU SUN DOMAIN-CONTAINING"/>
    <property type="match status" value="1"/>
</dbReference>
<feature type="compositionally biased region" description="Gly residues" evidence="11">
    <location>
        <begin position="14"/>
        <end position="24"/>
    </location>
</feature>
<reference evidence="13" key="1">
    <citation type="journal article" date="2020" name="Stud. Mycol.">
        <title>101 Dothideomycetes genomes: a test case for predicting lifestyles and emergence of pathogens.</title>
        <authorList>
            <person name="Haridas S."/>
            <person name="Albert R."/>
            <person name="Binder M."/>
            <person name="Bloem J."/>
            <person name="Labutti K."/>
            <person name="Salamov A."/>
            <person name="Andreopoulos B."/>
            <person name="Baker S."/>
            <person name="Barry K."/>
            <person name="Bills G."/>
            <person name="Bluhm B."/>
            <person name="Cannon C."/>
            <person name="Castanera R."/>
            <person name="Culley D."/>
            <person name="Daum C."/>
            <person name="Ezra D."/>
            <person name="Gonzalez J."/>
            <person name="Henrissat B."/>
            <person name="Kuo A."/>
            <person name="Liang C."/>
            <person name="Lipzen A."/>
            <person name="Lutzoni F."/>
            <person name="Magnuson J."/>
            <person name="Mondo S."/>
            <person name="Nolan M."/>
            <person name="Ohm R."/>
            <person name="Pangilinan J."/>
            <person name="Park H.-J."/>
            <person name="Ramirez L."/>
            <person name="Alfaro M."/>
            <person name="Sun H."/>
            <person name="Tritt A."/>
            <person name="Yoshinaga Y."/>
            <person name="Zwiers L.-H."/>
            <person name="Turgeon B."/>
            <person name="Goodwin S."/>
            <person name="Spatafora J."/>
            <person name="Crous P."/>
            <person name="Grigoriev I."/>
        </authorList>
    </citation>
    <scope>NUCLEOTIDE SEQUENCE</scope>
    <source>
        <strain evidence="13">SCOH1-5</strain>
    </source>
</reference>
<name>A0A6A6FEL7_9PEZI</name>
<evidence type="ECO:0000256" key="6">
    <source>
        <dbReference type="ARBA" id="ARBA00022691"/>
    </source>
</evidence>
<dbReference type="Gene3D" id="3.40.50.150">
    <property type="entry name" value="Vaccinia Virus protein VP39"/>
    <property type="match status" value="1"/>
</dbReference>
<feature type="binding site" evidence="10">
    <location>
        <position position="237"/>
    </location>
    <ligand>
        <name>S-adenosyl-L-methionine</name>
        <dbReference type="ChEBI" id="CHEBI:59789"/>
    </ligand>
</feature>
<gene>
    <name evidence="13" type="ORF">CERZMDRAFT_68542</name>
</gene>
<dbReference type="InterPro" id="IPR057285">
    <property type="entry name" value="Pre-PUA_NSUN2"/>
</dbReference>
<dbReference type="Pfam" id="PF25376">
    <property type="entry name" value="Pre-PUA_NSUN2"/>
    <property type="match status" value="1"/>
</dbReference>
<dbReference type="PRINTS" id="PR02011">
    <property type="entry name" value="RCMTNCL1"/>
</dbReference>
<organism evidence="13 14">
    <name type="scientific">Cercospora zeae-maydis SCOH1-5</name>
    <dbReference type="NCBI Taxonomy" id="717836"/>
    <lineage>
        <taxon>Eukaryota</taxon>
        <taxon>Fungi</taxon>
        <taxon>Dikarya</taxon>
        <taxon>Ascomycota</taxon>
        <taxon>Pezizomycotina</taxon>
        <taxon>Dothideomycetes</taxon>
        <taxon>Dothideomycetidae</taxon>
        <taxon>Mycosphaerellales</taxon>
        <taxon>Mycosphaerellaceae</taxon>
        <taxon>Cercospora</taxon>
    </lineage>
</organism>